<gene>
    <name evidence="1" type="ORF">DXC51_21855</name>
</gene>
<name>A0A3E3HYA4_9FIRM</name>
<proteinExistence type="predicted"/>
<protein>
    <submittedName>
        <fullName evidence="1">Uncharacterized protein</fullName>
    </submittedName>
</protein>
<evidence type="ECO:0000313" key="1">
    <source>
        <dbReference type="EMBL" id="RGE56811.1"/>
    </source>
</evidence>
<sequence length="110" mass="12512">MALSCAASGRYARQRSLFFREHPQGIGRRLRSIIPILLSVTVDILPDYRAWIVNPRCGRAAGEPVCLPERGEYDNRRKRGEKGVCSSPTLVVCPQKGQIGEKYEKRRKRN</sequence>
<organism evidence="1 2">
    <name type="scientific">Eisenbergiella massiliensis</name>
    <dbReference type="NCBI Taxonomy" id="1720294"/>
    <lineage>
        <taxon>Bacteria</taxon>
        <taxon>Bacillati</taxon>
        <taxon>Bacillota</taxon>
        <taxon>Clostridia</taxon>
        <taxon>Lachnospirales</taxon>
        <taxon>Lachnospiraceae</taxon>
        <taxon>Eisenbergiella</taxon>
    </lineage>
</organism>
<keyword evidence="2" id="KW-1185">Reference proteome</keyword>
<accession>A0A3E3HYA4</accession>
<dbReference type="Proteomes" id="UP000260812">
    <property type="component" value="Unassembled WGS sequence"/>
</dbReference>
<evidence type="ECO:0000313" key="2">
    <source>
        <dbReference type="Proteomes" id="UP000260812"/>
    </source>
</evidence>
<dbReference type="EMBL" id="QVLV01000020">
    <property type="protein sequence ID" value="RGE56811.1"/>
    <property type="molecule type" value="Genomic_DNA"/>
</dbReference>
<reference evidence="1" key="1">
    <citation type="submission" date="2018-08" db="EMBL/GenBank/DDBJ databases">
        <title>A genome reference for cultivated species of the human gut microbiota.</title>
        <authorList>
            <person name="Zou Y."/>
            <person name="Xue W."/>
            <person name="Luo G."/>
        </authorList>
    </citation>
    <scope>NUCLEOTIDE SEQUENCE [LARGE SCALE GENOMIC DNA]</scope>
    <source>
        <strain evidence="1">TF05-5AC</strain>
    </source>
</reference>
<comment type="caution">
    <text evidence="1">The sequence shown here is derived from an EMBL/GenBank/DDBJ whole genome shotgun (WGS) entry which is preliminary data.</text>
</comment>
<dbReference type="AlphaFoldDB" id="A0A3E3HYA4"/>